<sequence length="530" mass="59122">MAGIFTNTKNDMRYLFAKKDGLSKKERRRKRRAWGTVIGLILVLIQFVLTVLVLKNAITLDILPLRYMLAITLFLVFVLLFDFITQFSKRKLMGKILAIALSGLMLYSYIFSAKVVDTLSKISGVTTRTDVFDVVVLADDKAESIADTANYTYGYCNMIDADIYESAMGKLEKEDKITPETNLYSDWDAVVSALEKNKDIQVALISEDSLISLQENYVNFSSEIKILGRVEVVSEIELEKSKKVDADDPFVVYLSGDDAFGRAKYTGRSDVNIIAVINPDTKQVLLVTTPRDSYVTITTDDGRSGLDKLTHASNSGLDNSIIALENIYEGLHIDYYLRINFTGCIDVVDALGGIDVNSSVEFTNGDDAWYENFHFNEGINHLNGEQTLAFVRERHAFARGDFQRGENQEAAITGIINKATSKAILTKYDEVLDAASDMILTNMPTSFITDLVKEQLSDGKSWNIQSYAVTGTPSEPGKGPTGEVYHYKNMSVVYLDDASIAMANDLMSKTMNGDVFNVDEYAEEHINDYK</sequence>
<evidence type="ECO:0000259" key="3">
    <source>
        <dbReference type="Pfam" id="PF03816"/>
    </source>
</evidence>
<protein>
    <submittedName>
        <fullName evidence="4">Transcriptional attenuator, LytR family</fullName>
    </submittedName>
</protein>
<evidence type="ECO:0000313" key="5">
    <source>
        <dbReference type="Proteomes" id="UP000187651"/>
    </source>
</evidence>
<dbReference type="NCBIfam" id="TIGR00350">
    <property type="entry name" value="lytR_cpsA_psr"/>
    <property type="match status" value="1"/>
</dbReference>
<evidence type="ECO:0000256" key="2">
    <source>
        <dbReference type="SAM" id="Phobius"/>
    </source>
</evidence>
<keyword evidence="5" id="KW-1185">Reference proteome</keyword>
<dbReference type="PANTHER" id="PTHR33392">
    <property type="entry name" value="POLYISOPRENYL-TEICHOIC ACID--PEPTIDOGLYCAN TEICHOIC ACID TRANSFERASE TAGU"/>
    <property type="match status" value="1"/>
</dbReference>
<accession>A0A1G9TRV5</accession>
<dbReference type="Proteomes" id="UP000187651">
    <property type="component" value="Unassembled WGS sequence"/>
</dbReference>
<gene>
    <name evidence="4" type="ORF">SAMN05216544_0465</name>
</gene>
<feature type="transmembrane region" description="Helical" evidence="2">
    <location>
        <begin position="92"/>
        <end position="111"/>
    </location>
</feature>
<dbReference type="AlphaFoldDB" id="A0A1G9TRV5"/>
<dbReference type="InterPro" id="IPR050922">
    <property type="entry name" value="LytR/CpsA/Psr_CW_biosynth"/>
</dbReference>
<name>A0A1G9TRV5_9FIRM</name>
<comment type="similarity">
    <text evidence="1">Belongs to the LytR/CpsA/Psr (LCP) family.</text>
</comment>
<proteinExistence type="inferred from homology"/>
<feature type="domain" description="Cell envelope-related transcriptional attenuator" evidence="3">
    <location>
        <begin position="268"/>
        <end position="420"/>
    </location>
</feature>
<dbReference type="Pfam" id="PF03816">
    <property type="entry name" value="LytR_cpsA_psr"/>
    <property type="match status" value="1"/>
</dbReference>
<keyword evidence="2" id="KW-0812">Transmembrane</keyword>
<dbReference type="Gene3D" id="3.40.190.10">
    <property type="entry name" value="Periplasmic binding protein-like II"/>
    <property type="match status" value="1"/>
</dbReference>
<dbReference type="OrthoDB" id="27330at2"/>
<feature type="transmembrane region" description="Helical" evidence="2">
    <location>
        <begin position="65"/>
        <end position="85"/>
    </location>
</feature>
<keyword evidence="2" id="KW-0472">Membrane</keyword>
<keyword evidence="2" id="KW-1133">Transmembrane helix</keyword>
<dbReference type="PANTHER" id="PTHR33392:SF6">
    <property type="entry name" value="POLYISOPRENYL-TEICHOIC ACID--PEPTIDOGLYCAN TEICHOIC ACID TRANSFERASE TAGU"/>
    <property type="match status" value="1"/>
</dbReference>
<reference evidence="5" key="1">
    <citation type="submission" date="2016-10" db="EMBL/GenBank/DDBJ databases">
        <authorList>
            <person name="Varghese N."/>
            <person name="Submissions S."/>
        </authorList>
    </citation>
    <scope>NUCLEOTIDE SEQUENCE [LARGE SCALE GENOMIC DNA]</scope>
    <source>
        <strain evidence="5">M83</strain>
    </source>
</reference>
<dbReference type="Gene3D" id="3.40.630.190">
    <property type="entry name" value="LCP protein"/>
    <property type="match status" value="1"/>
</dbReference>
<organism evidence="4 5">
    <name type="scientific">Lachnospira pectinoschiza</name>
    <dbReference type="NCBI Taxonomy" id="28052"/>
    <lineage>
        <taxon>Bacteria</taxon>
        <taxon>Bacillati</taxon>
        <taxon>Bacillota</taxon>
        <taxon>Clostridia</taxon>
        <taxon>Lachnospirales</taxon>
        <taxon>Lachnospiraceae</taxon>
        <taxon>Lachnospira</taxon>
    </lineage>
</organism>
<dbReference type="RefSeq" id="WP_074520737.1">
    <property type="nucleotide sequence ID" value="NZ_FNHZ01000001.1"/>
</dbReference>
<dbReference type="InterPro" id="IPR004474">
    <property type="entry name" value="LytR_CpsA_psr"/>
</dbReference>
<feature type="transmembrane region" description="Helical" evidence="2">
    <location>
        <begin position="33"/>
        <end position="53"/>
    </location>
</feature>
<evidence type="ECO:0000256" key="1">
    <source>
        <dbReference type="ARBA" id="ARBA00006068"/>
    </source>
</evidence>
<dbReference type="EMBL" id="FNHZ01000001">
    <property type="protein sequence ID" value="SDM50382.1"/>
    <property type="molecule type" value="Genomic_DNA"/>
</dbReference>
<evidence type="ECO:0000313" key="4">
    <source>
        <dbReference type="EMBL" id="SDM50382.1"/>
    </source>
</evidence>